<dbReference type="Gene3D" id="2.120.10.80">
    <property type="entry name" value="Kelch-type beta propeller"/>
    <property type="match status" value="1"/>
</dbReference>
<comment type="caution">
    <text evidence="8">The sequence shown here is derived from an EMBL/GenBank/DDBJ whole genome shotgun (WGS) entry which is preliminary data.</text>
</comment>
<evidence type="ECO:0000256" key="6">
    <source>
        <dbReference type="SAM" id="Coils"/>
    </source>
</evidence>
<name>A0A9P8RJ30_9PEZI</name>
<evidence type="ECO:0000313" key="8">
    <source>
        <dbReference type="EMBL" id="KAH6646958.1"/>
    </source>
</evidence>
<feature type="compositionally biased region" description="Basic and acidic residues" evidence="7">
    <location>
        <begin position="584"/>
        <end position="595"/>
    </location>
</feature>
<dbReference type="OrthoDB" id="45365at2759"/>
<feature type="compositionally biased region" description="Polar residues" evidence="7">
    <location>
        <begin position="617"/>
        <end position="641"/>
    </location>
</feature>
<feature type="compositionally biased region" description="Polar residues" evidence="7">
    <location>
        <begin position="42"/>
        <end position="51"/>
    </location>
</feature>
<feature type="compositionally biased region" description="Polar residues" evidence="7">
    <location>
        <begin position="452"/>
        <end position="470"/>
    </location>
</feature>
<dbReference type="GeneID" id="70125710"/>
<dbReference type="InterPro" id="IPR015915">
    <property type="entry name" value="Kelch-typ_b-propeller"/>
</dbReference>
<feature type="compositionally biased region" description="Polar residues" evidence="7">
    <location>
        <begin position="783"/>
        <end position="793"/>
    </location>
</feature>
<feature type="region of interest" description="Disordered" evidence="7">
    <location>
        <begin position="1"/>
        <end position="113"/>
    </location>
</feature>
<gene>
    <name evidence="8" type="ORF">BKA67DRAFT_421170</name>
</gene>
<feature type="region of interest" description="Disordered" evidence="7">
    <location>
        <begin position="1343"/>
        <end position="1377"/>
    </location>
</feature>
<comment type="subcellular location">
    <subcellularLocation>
        <location evidence="1">Cytoplasm</location>
    </subcellularLocation>
</comment>
<dbReference type="SUPFAM" id="SSF117281">
    <property type="entry name" value="Kelch motif"/>
    <property type="match status" value="1"/>
</dbReference>
<sequence>MAFLFKSKKNQHQDRGLQSREGPPVSAQNAAARVARDEKSSRGTPTGSLNSLDDGGSPGQDLEKYAVRRAPEPAQQQQQSTPTPTPPPSQPPQQASDLPFRNAAPPSNANASLFPWSQRRLNFTSSIPSPFPRYGAAVNGVSSKEGDIYVMGGLINSSTVKGDLWMIEAGGSLSCYPLSTTAEGPGPRVGHASLLVGNAFIVYGGDTKIDESDVLDETLYLLNTSTRQWSRALPAGPRPTGRYGHSLNIIGSKIYIFGGQVEGYFMNDLAAFDLNQLQLPTNRWEILVENSESNISPKGKVPPARTNHTVITYNDKMYLFGGTNGFQWFNDVWCFDPAAIQWTQLDCIGYIPVPREGHAAALVDDVMYIFGGRTEEGADLGDLAAFRISSRRWYTFQNMGPTPSARSGHSMTTVGKSIVVVGGEPSSATNQANDLSLVYVLDTTKIRYPNDAQIQSNTQKLQQRRPSGSEENVVPQRAAPSREGSNGPVQRRPQEAGRSASPAKAVNGAQLDGAVAGAAKTPRSVIQGPPGPPPQGQPPRPTVNTAMSNGRVRNASIERIEREAGGGSGASSPSIRHQSPILREVIKEEPTKEEPPTVATNGRRTPNSGRKPEANAPETSTNKPTRQTRGQGSVDSNTEPNMKTVMNRPSSPPPPANHIRQNSNPLARRSSGRNSQTVALLKELDAARNRNAWYASELELARKSGYAPNAAMSPTLESRAESFDDEDRPLIEALLAMRQELANVQTSVDKQAVIAAKQIAEAERQRDAAIQEAVYAKAKMAAQTGSASSTPQLDSDRDDKYRKAETSRKLASALNLQKDLQNSLERTSSDLNAEKRARQLADDTAGASQKRMTELETYKQQTSLELQSLRAELHTAQREAREHATNGAEAVAALEALKVDHSDLRSKFAEDGTTDRDMGTDLDSLRAAVAASDDMRTHLESKLDEERSNRETIESKLTNLKAEHEAQTAELVAVSQRLRDAEELAERHANEAKTHRQAVLSGLDKITQESTKSRQADAGRIAALQTQINAANNLVKKFQQEADAASDKLRSAEDRIAGLEAYQEQSSREGVTIRRQLQAALRDTQTLQAMNSDLKHQLSNQQLETNAMSVQHNTLKDILTERGISPTGVARVRSVNSRTDSPATSNLEQQLTEARAANDDMKQNFEIQMQQTEATYRERITQLESDYQSAVHYVKGTEKMLKRMKEELAKFKSENARLKNENIELEERSMSAESNVSSAPADWDNQRSTLERKIEVLEQQLHESSTQLEQQLVEVRHELESTKLERDSVKHESASAAERLTVMEHGLEQLQQENALLEKRAQEAEHKVGLLLDQVENSVDNYRRRSRQAPSITEAAPSVHHAGHQRQESSEAGSMYGGLGGVSGVSGLGGLGGDRNSAALDNLADELDQLRTKWEATNENYRLSTAFEFESSNKKSEDSVGLGLSESLADWRKRLDTEEQEPTGQNARRV</sequence>
<feature type="coiled-coil region" evidence="6">
    <location>
        <begin position="852"/>
        <end position="886"/>
    </location>
</feature>
<evidence type="ECO:0000256" key="3">
    <source>
        <dbReference type="ARBA" id="ARBA00022490"/>
    </source>
</evidence>
<keyword evidence="9" id="KW-1185">Reference proteome</keyword>
<feature type="coiled-coil region" evidence="6">
    <location>
        <begin position="752"/>
        <end position="779"/>
    </location>
</feature>
<dbReference type="Pfam" id="PF24681">
    <property type="entry name" value="Kelch_KLHDC2_KLHL20_DRC7"/>
    <property type="match status" value="1"/>
</dbReference>
<evidence type="ECO:0000256" key="1">
    <source>
        <dbReference type="ARBA" id="ARBA00004496"/>
    </source>
</evidence>
<dbReference type="Proteomes" id="UP000758603">
    <property type="component" value="Unassembled WGS sequence"/>
</dbReference>
<organism evidence="8 9">
    <name type="scientific">Truncatella angustata</name>
    <dbReference type="NCBI Taxonomy" id="152316"/>
    <lineage>
        <taxon>Eukaryota</taxon>
        <taxon>Fungi</taxon>
        <taxon>Dikarya</taxon>
        <taxon>Ascomycota</taxon>
        <taxon>Pezizomycotina</taxon>
        <taxon>Sordariomycetes</taxon>
        <taxon>Xylariomycetidae</taxon>
        <taxon>Amphisphaeriales</taxon>
        <taxon>Sporocadaceae</taxon>
        <taxon>Truncatella</taxon>
    </lineage>
</organism>
<accession>A0A9P8RJ30</accession>
<evidence type="ECO:0000256" key="5">
    <source>
        <dbReference type="ARBA" id="ARBA00023054"/>
    </source>
</evidence>
<keyword evidence="5 6" id="KW-0175">Coiled coil</keyword>
<keyword evidence="4" id="KW-0677">Repeat</keyword>
<dbReference type="EMBL" id="JAGPXC010000009">
    <property type="protein sequence ID" value="KAH6646958.1"/>
    <property type="molecule type" value="Genomic_DNA"/>
</dbReference>
<feature type="region of interest" description="Disordered" evidence="7">
    <location>
        <begin position="451"/>
        <end position="675"/>
    </location>
</feature>
<dbReference type="PANTHER" id="PTHR23244">
    <property type="entry name" value="KELCH REPEAT DOMAIN"/>
    <property type="match status" value="1"/>
</dbReference>
<dbReference type="SMART" id="SM00612">
    <property type="entry name" value="Kelch"/>
    <property type="match status" value="2"/>
</dbReference>
<feature type="compositionally biased region" description="Basic and acidic residues" evidence="7">
    <location>
        <begin position="61"/>
        <end position="71"/>
    </location>
</feature>
<feature type="compositionally biased region" description="Low complexity" evidence="7">
    <location>
        <begin position="72"/>
        <end position="82"/>
    </location>
</feature>
<dbReference type="GO" id="GO:0061245">
    <property type="term" value="P:establishment or maintenance of bipolar cell polarity"/>
    <property type="evidence" value="ECO:0007669"/>
    <property type="project" value="TreeGrafter"/>
</dbReference>
<evidence type="ECO:0000256" key="4">
    <source>
        <dbReference type="ARBA" id="ARBA00022737"/>
    </source>
</evidence>
<proteinExistence type="predicted"/>
<feature type="compositionally biased region" description="Basic and acidic residues" evidence="7">
    <location>
        <begin position="832"/>
        <end position="841"/>
    </location>
</feature>
<feature type="region of interest" description="Disordered" evidence="7">
    <location>
        <begin position="1222"/>
        <end position="1243"/>
    </location>
</feature>
<feature type="region of interest" description="Disordered" evidence="7">
    <location>
        <begin position="825"/>
        <end position="850"/>
    </location>
</feature>
<dbReference type="RefSeq" id="XP_045953472.1">
    <property type="nucleotide sequence ID" value="XM_046096818.1"/>
</dbReference>
<protein>
    <submittedName>
        <fullName evidence="8">Cell polarity protein</fullName>
    </submittedName>
</protein>
<feature type="compositionally biased region" description="Low complexity" evidence="7">
    <location>
        <begin position="92"/>
        <end position="112"/>
    </location>
</feature>
<feature type="compositionally biased region" description="Basic and acidic residues" evidence="7">
    <location>
        <begin position="794"/>
        <end position="807"/>
    </location>
</feature>
<dbReference type="FunFam" id="2.120.10.80:FF:000049">
    <property type="entry name" value="Cell polarity protein (Tea1)"/>
    <property type="match status" value="1"/>
</dbReference>
<feature type="compositionally biased region" description="Pro residues" evidence="7">
    <location>
        <begin position="529"/>
        <end position="541"/>
    </location>
</feature>
<feature type="coiled-coil region" evidence="6">
    <location>
        <begin position="936"/>
        <end position="1062"/>
    </location>
</feature>
<keyword evidence="2" id="KW-0880">Kelch repeat</keyword>
<feature type="compositionally biased region" description="Basic residues" evidence="7">
    <location>
        <begin position="1"/>
        <end position="10"/>
    </location>
</feature>
<dbReference type="GO" id="GO:0051285">
    <property type="term" value="C:cell cortex of cell tip"/>
    <property type="evidence" value="ECO:0007669"/>
    <property type="project" value="TreeGrafter"/>
</dbReference>
<feature type="compositionally biased region" description="Polar residues" evidence="7">
    <location>
        <begin position="598"/>
        <end position="608"/>
    </location>
</feature>
<keyword evidence="3" id="KW-0963">Cytoplasm</keyword>
<evidence type="ECO:0000256" key="7">
    <source>
        <dbReference type="SAM" id="MobiDB-lite"/>
    </source>
</evidence>
<dbReference type="PANTHER" id="PTHR23244:SF456">
    <property type="entry name" value="MULTIPLE EPIDERMAL GROWTH FACTOR-LIKE DOMAINS PROTEIN 8"/>
    <property type="match status" value="1"/>
</dbReference>
<evidence type="ECO:0000313" key="9">
    <source>
        <dbReference type="Proteomes" id="UP000758603"/>
    </source>
</evidence>
<dbReference type="InterPro" id="IPR006652">
    <property type="entry name" value="Kelch_1"/>
</dbReference>
<reference evidence="8" key="1">
    <citation type="journal article" date="2021" name="Nat. Commun.">
        <title>Genetic determinants of endophytism in the Arabidopsis root mycobiome.</title>
        <authorList>
            <person name="Mesny F."/>
            <person name="Miyauchi S."/>
            <person name="Thiergart T."/>
            <person name="Pickel B."/>
            <person name="Atanasova L."/>
            <person name="Karlsson M."/>
            <person name="Huettel B."/>
            <person name="Barry K.W."/>
            <person name="Haridas S."/>
            <person name="Chen C."/>
            <person name="Bauer D."/>
            <person name="Andreopoulos W."/>
            <person name="Pangilinan J."/>
            <person name="LaButti K."/>
            <person name="Riley R."/>
            <person name="Lipzen A."/>
            <person name="Clum A."/>
            <person name="Drula E."/>
            <person name="Henrissat B."/>
            <person name="Kohler A."/>
            <person name="Grigoriev I.V."/>
            <person name="Martin F.M."/>
            <person name="Hacquard S."/>
        </authorList>
    </citation>
    <scope>NUCLEOTIDE SEQUENCE</scope>
    <source>
        <strain evidence="8">MPI-SDFR-AT-0073</strain>
    </source>
</reference>
<evidence type="ECO:0000256" key="2">
    <source>
        <dbReference type="ARBA" id="ARBA00022441"/>
    </source>
</evidence>
<feature type="region of interest" description="Disordered" evidence="7">
    <location>
        <begin position="781"/>
        <end position="807"/>
    </location>
</feature>